<dbReference type="PANTHER" id="PTHR43300">
    <property type="entry name" value="ACETYLTRANSFERASE"/>
    <property type="match status" value="1"/>
</dbReference>
<dbReference type="InterPro" id="IPR018357">
    <property type="entry name" value="Hexapep_transf_CS"/>
</dbReference>
<dbReference type="OrthoDB" id="9815592at2"/>
<dbReference type="CDD" id="cd03349">
    <property type="entry name" value="LbH_XAT"/>
    <property type="match status" value="1"/>
</dbReference>
<keyword evidence="2 4" id="KW-0808">Transferase</keyword>
<dbReference type="RefSeq" id="WP_111398441.1">
    <property type="nucleotide sequence ID" value="NZ_QKYU01000012.1"/>
</dbReference>
<evidence type="ECO:0000313" key="5">
    <source>
        <dbReference type="Proteomes" id="UP000249688"/>
    </source>
</evidence>
<keyword evidence="3" id="KW-0677">Repeat</keyword>
<accession>A0A2W7IH94</accession>
<reference evidence="4 5" key="1">
    <citation type="submission" date="2018-06" db="EMBL/GenBank/DDBJ databases">
        <title>Genomic Encyclopedia of Archaeal and Bacterial Type Strains, Phase II (KMG-II): from individual species to whole genera.</title>
        <authorList>
            <person name="Goeker M."/>
        </authorList>
    </citation>
    <scope>NUCLEOTIDE SEQUENCE [LARGE SCALE GENOMIC DNA]</scope>
    <source>
        <strain evidence="4 5">DSM 24525</strain>
    </source>
</reference>
<name>A0A2W7IH94_9PROT</name>
<proteinExistence type="inferred from homology"/>
<organism evidence="4 5">
    <name type="scientific">Humitalea rosea</name>
    <dbReference type="NCBI Taxonomy" id="990373"/>
    <lineage>
        <taxon>Bacteria</taxon>
        <taxon>Pseudomonadati</taxon>
        <taxon>Pseudomonadota</taxon>
        <taxon>Alphaproteobacteria</taxon>
        <taxon>Acetobacterales</taxon>
        <taxon>Roseomonadaceae</taxon>
        <taxon>Humitalea</taxon>
    </lineage>
</organism>
<gene>
    <name evidence="4" type="ORF">C8P66_11231</name>
</gene>
<evidence type="ECO:0000313" key="4">
    <source>
        <dbReference type="EMBL" id="PZW45016.1"/>
    </source>
</evidence>
<sequence>MSLNAPSRGNNFGWIRVNDYIVVPKKLMLEPYITYNIRTNIFEMQAHSYSNSPFLPGVQIGRYCSIAQNVTVAGFAHPIESLGTGLFAYDRNVHQMKEVMRDEGLANLPTAKLNNKAQPSIGHDVWIGEEVWLARGITIGHGSIIAARSVVTRDVLPYSIVGGVPAQLIRMRFPQEIVDELLDIQWWRLSIKQISAFPFTDAVSFVSAYRRQNGHELPSWEPPKFHLWAELKALS</sequence>
<evidence type="ECO:0000256" key="1">
    <source>
        <dbReference type="ARBA" id="ARBA00007274"/>
    </source>
</evidence>
<evidence type="ECO:0000256" key="3">
    <source>
        <dbReference type="ARBA" id="ARBA00022737"/>
    </source>
</evidence>
<dbReference type="PANTHER" id="PTHR43300:SF11">
    <property type="entry name" value="ACETYLTRANSFERASE RV3034C-RELATED"/>
    <property type="match status" value="1"/>
</dbReference>
<dbReference type="Gene3D" id="2.160.10.10">
    <property type="entry name" value="Hexapeptide repeat proteins"/>
    <property type="match status" value="1"/>
</dbReference>
<dbReference type="SUPFAM" id="SSF51161">
    <property type="entry name" value="Trimeric LpxA-like enzymes"/>
    <property type="match status" value="1"/>
</dbReference>
<protein>
    <submittedName>
        <fullName evidence="4">Transferase family hexapeptide repeat protein</fullName>
    </submittedName>
</protein>
<comment type="caution">
    <text evidence="4">The sequence shown here is derived from an EMBL/GenBank/DDBJ whole genome shotgun (WGS) entry which is preliminary data.</text>
</comment>
<dbReference type="InterPro" id="IPR011004">
    <property type="entry name" value="Trimer_LpxA-like_sf"/>
</dbReference>
<dbReference type="AlphaFoldDB" id="A0A2W7IH94"/>
<dbReference type="InterPro" id="IPR050179">
    <property type="entry name" value="Trans_hexapeptide_repeat"/>
</dbReference>
<dbReference type="GO" id="GO:0016740">
    <property type="term" value="F:transferase activity"/>
    <property type="evidence" value="ECO:0007669"/>
    <property type="project" value="UniProtKB-KW"/>
</dbReference>
<dbReference type="PROSITE" id="PS00101">
    <property type="entry name" value="HEXAPEP_TRANSFERASES"/>
    <property type="match status" value="1"/>
</dbReference>
<dbReference type="EMBL" id="QKYU01000012">
    <property type="protein sequence ID" value="PZW45016.1"/>
    <property type="molecule type" value="Genomic_DNA"/>
</dbReference>
<comment type="similarity">
    <text evidence="1">Belongs to the transferase hexapeptide repeat family.</text>
</comment>
<keyword evidence="5" id="KW-1185">Reference proteome</keyword>
<evidence type="ECO:0000256" key="2">
    <source>
        <dbReference type="ARBA" id="ARBA00022679"/>
    </source>
</evidence>
<dbReference type="Proteomes" id="UP000249688">
    <property type="component" value="Unassembled WGS sequence"/>
</dbReference>